<dbReference type="InterPro" id="IPR006311">
    <property type="entry name" value="TAT_signal"/>
</dbReference>
<evidence type="ECO:0000313" key="3">
    <source>
        <dbReference type="Proteomes" id="UP000307943"/>
    </source>
</evidence>
<evidence type="ECO:0000259" key="1">
    <source>
        <dbReference type="Pfam" id="PF12708"/>
    </source>
</evidence>
<sequence>MKEGTQPKSAISRRKLLASMSMAAIALGSGSMLHARALQGGGTVTGSVYGENLCDRQLCIVSTMAELRAATDPDPDYLYFITEPGREGFFYYDPQDSGSVHNDGTVVVTPLGKRFKRMCDKVMTVTWFGAKGDGSTDSTSAIQKAIDCLGVEGGVVYVPSGVYILTGSLRMKSSVVLQGEGAQTILKASQTSGWNESYRAMVELVGTEGAEVRDLVLDQHGSGRNPLEHRISYTMLVNDAQDCTIDNVVFRDAGYDIGYGRPSGPVLLLSAKDSGDTNPGTGGGVGGCRNIKIFRCTFVQKGTAGVGFCIRLHSDWLLMKPEFDHYVEQVVIDSCRFEGEFSWNVIELAGGATRCNKIVNCHFTGKTLSSIDFDKGTNRNVASNNTIAGGGKPDMYLTDPTTRLACINVHGTGAGGQFYYTHSNSVVNNFISDCGNDAATDPYEAAISVEYAHDSLISGNMIGNINKGLVGGGIYIGKDVTRCSIHHNHIRGTRNGIFMNANGSSTNDIKLIGNEVQANNYAANLTMQPGGGTGFLLLGNSFRTEGTTNPCVAGGTNSLKEPVFAFNHFEGGAIGLSLAYANSLAVGNVFRDAQRSIRTYQKAVLVGNVSVNAQSEDILVTSGEPSPLLLGNRFTHPSNTMAPIVTYGEAIPGGGHMWSRRDIVYNTNPVSGGEIGWVCVSAGYASTDAWAPSTSYAAGVVVHASDRVYKCTAAGLSGLSAPSHTSGTAADGTAKFQYVGTGLAEFKAFGAIQA</sequence>
<dbReference type="PROSITE" id="PS51318">
    <property type="entry name" value="TAT"/>
    <property type="match status" value="1"/>
</dbReference>
<dbReference type="InterPro" id="IPR024535">
    <property type="entry name" value="RHGA/B-epi-like_pectate_lyase"/>
</dbReference>
<dbReference type="EMBL" id="VDCQ01000086">
    <property type="protein sequence ID" value="TNJ60166.1"/>
    <property type="molecule type" value="Genomic_DNA"/>
</dbReference>
<dbReference type="AlphaFoldDB" id="A0A5C4SWZ8"/>
<dbReference type="Proteomes" id="UP000307943">
    <property type="component" value="Unassembled WGS sequence"/>
</dbReference>
<keyword evidence="3" id="KW-1185">Reference proteome</keyword>
<comment type="caution">
    <text evidence="2">The sequence shown here is derived from an EMBL/GenBank/DDBJ whole genome shotgun (WGS) entry which is preliminary data.</text>
</comment>
<dbReference type="RefSeq" id="WP_139607142.1">
    <property type="nucleotide sequence ID" value="NZ_VDCQ01000086.1"/>
</dbReference>
<dbReference type="Pfam" id="PF12708">
    <property type="entry name" value="Pect-lyase_RHGA_epim"/>
    <property type="match status" value="1"/>
</dbReference>
<dbReference type="OrthoDB" id="2589801at2"/>
<accession>A0A5C4SWZ8</accession>
<dbReference type="InterPro" id="IPR012334">
    <property type="entry name" value="Pectin_lyas_fold"/>
</dbReference>
<dbReference type="InterPro" id="IPR011050">
    <property type="entry name" value="Pectin_lyase_fold/virulence"/>
</dbReference>
<dbReference type="InterPro" id="IPR006626">
    <property type="entry name" value="PbH1"/>
</dbReference>
<dbReference type="Gene3D" id="2.160.20.10">
    <property type="entry name" value="Single-stranded right-handed beta-helix, Pectin lyase-like"/>
    <property type="match status" value="1"/>
</dbReference>
<protein>
    <recommendedName>
        <fullName evidence="1">Rhamnogalacturonase A/B/Epimerase-like pectate lyase domain-containing protein</fullName>
    </recommendedName>
</protein>
<reference evidence="2 3" key="1">
    <citation type="submission" date="2019-05" db="EMBL/GenBank/DDBJ databases">
        <title>We sequenced the genome of Paenibacillus hemerocallicola KCTC 33185 for further insight into its adaptation and study the phylogeny of Paenibacillus.</title>
        <authorList>
            <person name="Narsing Rao M.P."/>
        </authorList>
    </citation>
    <scope>NUCLEOTIDE SEQUENCE [LARGE SCALE GENOMIC DNA]</scope>
    <source>
        <strain evidence="2 3">KCTC 33185</strain>
    </source>
</reference>
<organism evidence="2 3">
    <name type="scientific">Paenibacillus hemerocallicola</name>
    <dbReference type="NCBI Taxonomy" id="1172614"/>
    <lineage>
        <taxon>Bacteria</taxon>
        <taxon>Bacillati</taxon>
        <taxon>Bacillota</taxon>
        <taxon>Bacilli</taxon>
        <taxon>Bacillales</taxon>
        <taxon>Paenibacillaceae</taxon>
        <taxon>Paenibacillus</taxon>
    </lineage>
</organism>
<dbReference type="SMART" id="SM00710">
    <property type="entry name" value="PbH1"/>
    <property type="match status" value="7"/>
</dbReference>
<evidence type="ECO:0000313" key="2">
    <source>
        <dbReference type="EMBL" id="TNJ60166.1"/>
    </source>
</evidence>
<proteinExistence type="predicted"/>
<gene>
    <name evidence="2" type="ORF">FE784_36330</name>
</gene>
<feature type="domain" description="Rhamnogalacturonase A/B/Epimerase-like pectate lyase" evidence="1">
    <location>
        <begin position="125"/>
        <end position="192"/>
    </location>
</feature>
<name>A0A5C4SWZ8_9BACL</name>
<dbReference type="SUPFAM" id="SSF51126">
    <property type="entry name" value="Pectin lyase-like"/>
    <property type="match status" value="2"/>
</dbReference>